<reference evidence="3" key="1">
    <citation type="submission" date="2016-10" db="EMBL/GenBank/DDBJ databases">
        <authorList>
            <person name="Varghese N."/>
            <person name="Submissions S."/>
        </authorList>
    </citation>
    <scope>NUCLEOTIDE SEQUENCE [LARGE SCALE GENOMIC DNA]</scope>
    <source>
        <strain evidence="3">ANC 5076</strain>
    </source>
</reference>
<evidence type="ECO:0000256" key="1">
    <source>
        <dbReference type="SAM" id="SignalP"/>
    </source>
</evidence>
<evidence type="ECO:0008006" key="4">
    <source>
        <dbReference type="Google" id="ProtNLM"/>
    </source>
</evidence>
<accession>A0A1I6W0G2</accession>
<dbReference type="RefSeq" id="WP_074947568.1">
    <property type="nucleotide sequence ID" value="NZ_FOZU01000037.1"/>
</dbReference>
<organism evidence="2 3">
    <name type="scientific">Acinetobacter bohemicus</name>
    <dbReference type="NCBI Taxonomy" id="1435036"/>
    <lineage>
        <taxon>Bacteria</taxon>
        <taxon>Pseudomonadati</taxon>
        <taxon>Pseudomonadota</taxon>
        <taxon>Gammaproteobacteria</taxon>
        <taxon>Moraxellales</taxon>
        <taxon>Moraxellaceae</taxon>
        <taxon>Acinetobacter</taxon>
    </lineage>
</organism>
<feature type="signal peptide" evidence="1">
    <location>
        <begin position="1"/>
        <end position="19"/>
    </location>
</feature>
<evidence type="ECO:0000313" key="2">
    <source>
        <dbReference type="EMBL" id="SFT19487.1"/>
    </source>
</evidence>
<proteinExistence type="predicted"/>
<feature type="chain" id="PRO_5010191279" description="DKNYY family protein" evidence="1">
    <location>
        <begin position="20"/>
        <end position="244"/>
    </location>
</feature>
<gene>
    <name evidence="2" type="ORF">SAMN05444586_103717</name>
</gene>
<name>A0A1I6W0G2_9GAMM</name>
<evidence type="ECO:0000313" key="3">
    <source>
        <dbReference type="Proteomes" id="UP000182827"/>
    </source>
</evidence>
<dbReference type="Proteomes" id="UP000182827">
    <property type="component" value="Unassembled WGS sequence"/>
</dbReference>
<keyword evidence="3" id="KW-1185">Reference proteome</keyword>
<protein>
    <recommendedName>
        <fullName evidence="4">DKNYY family protein</fullName>
    </recommendedName>
</protein>
<dbReference type="AlphaFoldDB" id="A0A1I6W0G2"/>
<dbReference type="EMBL" id="FOZU01000037">
    <property type="protein sequence ID" value="SFT19487.1"/>
    <property type="molecule type" value="Genomic_DNA"/>
</dbReference>
<sequence length="244" mass="28145">MRKIIGMVVLGVLGTSAFANPSLPLIKVNCDDIKLSINTIRDDRFSFVAYWNEPAIFPNTPQYVEIGDSTRSKIKKFRFTCPDLSATYDGNTAEIKAKSYDSILGYISEFDYPVGLYSHSWYKYENIKKGLMNVGYNFNIKDFKIESWIYKSKEGDDLNLGINYDHIPKEATIGYKVDGGELKPLLFNRKISYYLDDLGVAKKIDIYHKYPNDPFRVGESLKRIHIDKENGVLRFYRNHSFPVK</sequence>
<keyword evidence="1" id="KW-0732">Signal</keyword>